<dbReference type="Pfam" id="PF09900">
    <property type="entry name" value="DUF2127"/>
    <property type="match status" value="1"/>
</dbReference>
<dbReference type="OrthoDB" id="121772at2"/>
<name>A0A1R4EC98_9GAMM</name>
<evidence type="ECO:0000313" key="3">
    <source>
        <dbReference type="Proteomes" id="UP000188169"/>
    </source>
</evidence>
<keyword evidence="3" id="KW-1185">Reference proteome</keyword>
<feature type="transmembrane region" description="Helical" evidence="1">
    <location>
        <begin position="75"/>
        <end position="92"/>
    </location>
</feature>
<gene>
    <name evidence="2" type="ORF">A1019T_00073</name>
</gene>
<proteinExistence type="predicted"/>
<dbReference type="Proteomes" id="UP000188169">
    <property type="component" value="Unassembled WGS sequence"/>
</dbReference>
<dbReference type="RefSeq" id="WP_077447520.1">
    <property type="nucleotide sequence ID" value="NZ_FUGD01000024.1"/>
</dbReference>
<accession>A0A1R4EC98</accession>
<dbReference type="InterPro" id="IPR021125">
    <property type="entry name" value="DUF2127"/>
</dbReference>
<dbReference type="STRING" id="1945520.A1019T_00073"/>
<reference evidence="3" key="1">
    <citation type="submission" date="2017-02" db="EMBL/GenBank/DDBJ databases">
        <authorList>
            <person name="Mornico D."/>
        </authorList>
    </citation>
    <scope>NUCLEOTIDE SEQUENCE [LARGE SCALE GENOMIC DNA]</scope>
</reference>
<evidence type="ECO:0008006" key="4">
    <source>
        <dbReference type="Google" id="ProtNLM"/>
    </source>
</evidence>
<keyword evidence="1" id="KW-1133">Transmembrane helix</keyword>
<dbReference type="EMBL" id="FUGD01000024">
    <property type="protein sequence ID" value="SJM36113.1"/>
    <property type="molecule type" value="Genomic_DNA"/>
</dbReference>
<organism evidence="2 3">
    <name type="scientific">Psychrobacter pasteurii</name>
    <dbReference type="NCBI Taxonomy" id="1945520"/>
    <lineage>
        <taxon>Bacteria</taxon>
        <taxon>Pseudomonadati</taxon>
        <taxon>Pseudomonadota</taxon>
        <taxon>Gammaproteobacteria</taxon>
        <taxon>Moraxellales</taxon>
        <taxon>Moraxellaceae</taxon>
        <taxon>Psychrobacter</taxon>
    </lineage>
</organism>
<keyword evidence="1" id="KW-0472">Membrane</keyword>
<feature type="transmembrane region" description="Helical" evidence="1">
    <location>
        <begin position="130"/>
        <end position="147"/>
    </location>
</feature>
<evidence type="ECO:0000313" key="2">
    <source>
        <dbReference type="EMBL" id="SJM36113.1"/>
    </source>
</evidence>
<protein>
    <recommendedName>
        <fullName evidence="4">DUF2127 domain-containing protein</fullName>
    </recommendedName>
</protein>
<dbReference type="AlphaFoldDB" id="A0A1R4EC98"/>
<evidence type="ECO:0000256" key="1">
    <source>
        <dbReference type="SAM" id="Phobius"/>
    </source>
</evidence>
<keyword evidence="1" id="KW-0812">Transmembrane</keyword>
<feature type="transmembrane region" description="Helical" evidence="1">
    <location>
        <begin position="104"/>
        <end position="124"/>
    </location>
</feature>
<sequence>MTEPTKVSGSIKAVTFYEVIKGVGAVVTALALWAWHNNVPLLIQSANNAWVQHFGTLFSTQVEALTRVAQQASENWALFTLFIFGYASLRFIEAYGLWTDKTWAYWFSVLGYGVFIPAEIYYLIARPFDWFKLVVLLLNVLVVVVVYKHMRRKGLI</sequence>
<feature type="transmembrane region" description="Helical" evidence="1">
    <location>
        <begin position="16"/>
        <end position="35"/>
    </location>
</feature>